<evidence type="ECO:0000313" key="2">
    <source>
        <dbReference type="EMBL" id="AFN65160.1"/>
    </source>
</evidence>
<evidence type="ECO:0000256" key="1">
    <source>
        <dbReference type="SAM" id="Phobius"/>
    </source>
</evidence>
<reference evidence="2 3" key="1">
    <citation type="journal article" date="2012" name="J. Bacteriol.">
        <title>Complete genome sequence of Mycoplasma wenyonii strain Massachusetts.</title>
        <authorList>
            <person name="Dos Santos A.P."/>
            <person name="Guimaraes A.M."/>
            <person name="do Nascimento N.C."/>
            <person name="Sanmiguel P.J."/>
            <person name="Messick J.B."/>
        </authorList>
    </citation>
    <scope>NUCLEOTIDE SEQUENCE [LARGE SCALE GENOMIC DNA]</scope>
    <source>
        <strain evidence="2 3">Massachusetts</strain>
    </source>
</reference>
<evidence type="ECO:0000313" key="3">
    <source>
        <dbReference type="Proteomes" id="UP000009005"/>
    </source>
</evidence>
<gene>
    <name evidence="2" type="ordered locus">WEN_01835</name>
</gene>
<sequence>MIHKGLAVFGSAIAIAPFLGSAGYFIIPPFMKTLPRHISQVKSGSECFTALTGKDKVGGTPEKDWKNSYLLVCRTSNSDDLNFYYYVVDGGKIATPVKLINVEGGRNDRDVTIKFFWKSNSTLQYSTYLDSVQWISKDGKDYELKDFCERTELKSLTSSTYNTSTLVCHRKAEGREKQEMWGQFTNWGN</sequence>
<keyword evidence="1" id="KW-1133">Transmembrane helix</keyword>
<keyword evidence="3" id="KW-1185">Reference proteome</keyword>
<accession>I6ZIX9</accession>
<keyword evidence="1" id="KW-0812">Transmembrane</keyword>
<dbReference type="AlphaFoldDB" id="I6ZIX9"/>
<dbReference type="PATRIC" id="fig|1197325.3.peg.397"/>
<dbReference type="EMBL" id="CP003703">
    <property type="protein sequence ID" value="AFN65160.1"/>
    <property type="molecule type" value="Genomic_DNA"/>
</dbReference>
<keyword evidence="1" id="KW-0472">Membrane</keyword>
<dbReference type="KEGG" id="mwe:WEN_01835"/>
<name>I6ZIX9_MYCWM</name>
<proteinExistence type="predicted"/>
<dbReference type="RefSeq" id="WP_014849870.1">
    <property type="nucleotide sequence ID" value="NC_018149.1"/>
</dbReference>
<dbReference type="Proteomes" id="UP000009005">
    <property type="component" value="Chromosome"/>
</dbReference>
<dbReference type="HOGENOM" id="CLU_1473692_0_0_14"/>
<feature type="transmembrane region" description="Helical" evidence="1">
    <location>
        <begin position="6"/>
        <end position="27"/>
    </location>
</feature>
<protein>
    <submittedName>
        <fullName evidence="2">Uncharacterized protein</fullName>
    </submittedName>
</protein>
<organism evidence="2 3">
    <name type="scientific">Mycoplasma wenyonii (strain Massachusetts)</name>
    <name type="common">Eperythrozoon wenyonii</name>
    <dbReference type="NCBI Taxonomy" id="1197325"/>
    <lineage>
        <taxon>Bacteria</taxon>
        <taxon>Bacillati</taxon>
        <taxon>Mycoplasmatota</taxon>
        <taxon>Mollicutes</taxon>
        <taxon>Mycoplasmataceae</taxon>
        <taxon>Mycoplasma</taxon>
    </lineage>
</organism>
<dbReference type="STRING" id="1197325.WEN_01835"/>